<keyword evidence="4 5" id="KW-0472">Membrane</keyword>
<proteinExistence type="predicted"/>
<protein>
    <submittedName>
        <fullName evidence="6">Membrane protein</fullName>
    </submittedName>
</protein>
<organism evidence="6 7">
    <name type="scientific">Mycolicibacterium conceptionense</name>
    <dbReference type="NCBI Taxonomy" id="451644"/>
    <lineage>
        <taxon>Bacteria</taxon>
        <taxon>Bacillati</taxon>
        <taxon>Actinomycetota</taxon>
        <taxon>Actinomycetes</taxon>
        <taxon>Mycobacteriales</taxon>
        <taxon>Mycobacteriaceae</taxon>
        <taxon>Mycolicibacterium</taxon>
    </lineage>
</organism>
<evidence type="ECO:0000256" key="2">
    <source>
        <dbReference type="ARBA" id="ARBA00022692"/>
    </source>
</evidence>
<dbReference type="RefSeq" id="WP_048896077.1">
    <property type="nucleotide sequence ID" value="NZ_LFOD01000017.1"/>
</dbReference>
<dbReference type="PANTHER" id="PTHR43847:SF1">
    <property type="entry name" value="BLL3993 PROTEIN"/>
    <property type="match status" value="1"/>
</dbReference>
<comment type="subcellular location">
    <subcellularLocation>
        <location evidence="1">Endomembrane system</location>
        <topology evidence="1">Multi-pass membrane protein</topology>
    </subcellularLocation>
</comment>
<dbReference type="GO" id="GO:0012505">
    <property type="term" value="C:endomembrane system"/>
    <property type="evidence" value="ECO:0007669"/>
    <property type="project" value="UniProtKB-SubCell"/>
</dbReference>
<dbReference type="Proteomes" id="UP000037594">
    <property type="component" value="Unassembled WGS sequence"/>
</dbReference>
<sequence length="224" mass="23920">MLIGLQAAVAAVVGLAVFAVLVFAPAGTLDYWQGWAFIAVFAVVTTLPSIYLAVNDPAALRRRMQAGPTAETRPVQKFASTMAFVLLAGIVAVAALDHRLGWSSVPRGLSVLGDVLVAIGLGIAMLVVIQNSYAAANVKVEAGQAVVSTGLYGLVRHPMYVGNVIMMIGIPPALGSYWALLLVIPALALLGVRILDEEKMLRAELDGYDAYTREVRYRLLPFVW</sequence>
<dbReference type="OrthoDB" id="7203053at2"/>
<evidence type="ECO:0000256" key="1">
    <source>
        <dbReference type="ARBA" id="ARBA00004127"/>
    </source>
</evidence>
<gene>
    <name evidence="6" type="ORF">ACT17_18520</name>
</gene>
<dbReference type="Pfam" id="PF04191">
    <property type="entry name" value="PEMT"/>
    <property type="match status" value="1"/>
</dbReference>
<dbReference type="EMBL" id="LFOD01000017">
    <property type="protein sequence ID" value="KMV16876.1"/>
    <property type="molecule type" value="Genomic_DNA"/>
</dbReference>
<reference evidence="6 7" key="1">
    <citation type="submission" date="2015-06" db="EMBL/GenBank/DDBJ databases">
        <title>Genome sequence of Mycobacterium conceptionense strain MLE.</title>
        <authorList>
            <person name="Greninger A.L."/>
            <person name="Cunningham G."/>
            <person name="Chiu C.Y."/>
            <person name="Miller S."/>
        </authorList>
    </citation>
    <scope>NUCLEOTIDE SEQUENCE [LARGE SCALE GENOMIC DNA]</scope>
    <source>
        <strain evidence="6 7">MLE</strain>
    </source>
</reference>
<accession>A0A0J8U627</accession>
<dbReference type="InterPro" id="IPR007318">
    <property type="entry name" value="Phopholipid_MeTrfase"/>
</dbReference>
<feature type="transmembrane region" description="Helical" evidence="5">
    <location>
        <begin position="32"/>
        <end position="54"/>
    </location>
</feature>
<evidence type="ECO:0000313" key="6">
    <source>
        <dbReference type="EMBL" id="KMV16876.1"/>
    </source>
</evidence>
<keyword evidence="3 5" id="KW-1133">Transmembrane helix</keyword>
<name>A0A0J8U627_9MYCO</name>
<evidence type="ECO:0000256" key="5">
    <source>
        <dbReference type="SAM" id="Phobius"/>
    </source>
</evidence>
<feature type="transmembrane region" description="Helical" evidence="5">
    <location>
        <begin position="150"/>
        <end position="170"/>
    </location>
</feature>
<evidence type="ECO:0000313" key="7">
    <source>
        <dbReference type="Proteomes" id="UP000037594"/>
    </source>
</evidence>
<comment type="caution">
    <text evidence="6">The sequence shown here is derived from an EMBL/GenBank/DDBJ whole genome shotgun (WGS) entry which is preliminary data.</text>
</comment>
<dbReference type="PATRIC" id="fig|451644.5.peg.3825"/>
<dbReference type="AlphaFoldDB" id="A0A0J8U627"/>
<feature type="transmembrane region" description="Helical" evidence="5">
    <location>
        <begin position="7"/>
        <end position="26"/>
    </location>
</feature>
<dbReference type="InterPro" id="IPR052527">
    <property type="entry name" value="Metal_cation-efflux_comp"/>
</dbReference>
<feature type="transmembrane region" description="Helical" evidence="5">
    <location>
        <begin position="176"/>
        <end position="195"/>
    </location>
</feature>
<keyword evidence="2 5" id="KW-0812">Transmembrane</keyword>
<evidence type="ECO:0000256" key="4">
    <source>
        <dbReference type="ARBA" id="ARBA00023136"/>
    </source>
</evidence>
<feature type="transmembrane region" description="Helical" evidence="5">
    <location>
        <begin position="75"/>
        <end position="96"/>
    </location>
</feature>
<dbReference type="PANTHER" id="PTHR43847">
    <property type="entry name" value="BLL3993 PROTEIN"/>
    <property type="match status" value="1"/>
</dbReference>
<evidence type="ECO:0000256" key="3">
    <source>
        <dbReference type="ARBA" id="ARBA00022989"/>
    </source>
</evidence>
<dbReference type="Gene3D" id="1.20.120.1630">
    <property type="match status" value="1"/>
</dbReference>
<feature type="transmembrane region" description="Helical" evidence="5">
    <location>
        <begin position="108"/>
        <end position="129"/>
    </location>
</feature>